<organism evidence="3 5">
    <name type="scientific">Holdemania massiliensis</name>
    <dbReference type="NCBI Taxonomy" id="1468449"/>
    <lineage>
        <taxon>Bacteria</taxon>
        <taxon>Bacillati</taxon>
        <taxon>Bacillota</taxon>
        <taxon>Erysipelotrichia</taxon>
        <taxon>Erysipelotrichales</taxon>
        <taxon>Erysipelotrichaceae</taxon>
        <taxon>Holdemania</taxon>
    </lineage>
</organism>
<dbReference type="PANTHER" id="PTHR45138">
    <property type="entry name" value="REGULATORY COMPONENTS OF SENSORY TRANSDUCTION SYSTEM"/>
    <property type="match status" value="1"/>
</dbReference>
<dbReference type="CDD" id="cd01949">
    <property type="entry name" value="GGDEF"/>
    <property type="match status" value="1"/>
</dbReference>
<sequence>MNGNIDNPSTVGRVYQQIIVLGMLVHMLYIALSGWLQVTPLVYYNVFSTVFYMIMSLLVCYSRYRLAVTLIHLEVGVFVTVSTVMLGWEAGMPMYLIAMASLVYIRPYRRSAVPYLFSILEIVLFFSLKLGGSWIEASVELPAVVINSIYLFNSLASFLIILISSAIFNVSSSLIQGRLQRRNEELQEAASIDGLTGALSRYGLNDQLAPLKGSAICVALGDLDDFKQVNDTYGHICGDYVLATATRLMQESEETRVCRWGGEEFLLVFADDNLTQAQQKLQVIAQKIRGYPFSYDGYQIHVTMTFGLTCGLLDKNIENLVKLADERMYRGKRQGKDQIVAE</sequence>
<dbReference type="Proteomes" id="UP000480929">
    <property type="component" value="Unassembled WGS sequence"/>
</dbReference>
<feature type="transmembrane region" description="Helical" evidence="1">
    <location>
        <begin position="92"/>
        <end position="108"/>
    </location>
</feature>
<feature type="domain" description="GGDEF" evidence="2">
    <location>
        <begin position="214"/>
        <end position="342"/>
    </location>
</feature>
<comment type="caution">
    <text evidence="3">The sequence shown here is derived from an EMBL/GenBank/DDBJ whole genome shotgun (WGS) entry which is preliminary data.</text>
</comment>
<dbReference type="GO" id="GO:0052621">
    <property type="term" value="F:diguanylate cyclase activity"/>
    <property type="evidence" value="ECO:0007669"/>
    <property type="project" value="TreeGrafter"/>
</dbReference>
<keyword evidence="1" id="KW-0812">Transmembrane</keyword>
<reference evidence="5 6" key="1">
    <citation type="journal article" date="2019" name="Nat. Med.">
        <title>A library of human gut bacterial isolates paired with longitudinal multiomics data enables mechanistic microbiome research.</title>
        <authorList>
            <person name="Poyet M."/>
            <person name="Groussin M."/>
            <person name="Gibbons S.M."/>
            <person name="Avila-Pacheco J."/>
            <person name="Jiang X."/>
            <person name="Kearney S.M."/>
            <person name="Perrotta A.R."/>
            <person name="Berdy B."/>
            <person name="Zhao S."/>
            <person name="Lieberman T.D."/>
            <person name="Swanson P.K."/>
            <person name="Smith M."/>
            <person name="Roesemann S."/>
            <person name="Alexander J.E."/>
            <person name="Rich S.A."/>
            <person name="Livny J."/>
            <person name="Vlamakis H."/>
            <person name="Clish C."/>
            <person name="Bullock K."/>
            <person name="Deik A."/>
            <person name="Scott J."/>
            <person name="Pierce K.A."/>
            <person name="Xavier R.J."/>
            <person name="Alm E.J."/>
        </authorList>
    </citation>
    <scope>NUCLEOTIDE SEQUENCE [LARGE SCALE GENOMIC DNA]</scope>
    <source>
        <strain evidence="3 5">BIOML-A4</strain>
        <strain evidence="4 6">BIOML-A5</strain>
    </source>
</reference>
<dbReference type="PROSITE" id="PS50887">
    <property type="entry name" value="GGDEF"/>
    <property type="match status" value="1"/>
</dbReference>
<evidence type="ECO:0000313" key="5">
    <source>
        <dbReference type="Proteomes" id="UP000433575"/>
    </source>
</evidence>
<feature type="transmembrane region" description="Helical" evidence="1">
    <location>
        <begin position="18"/>
        <end position="36"/>
    </location>
</feature>
<dbReference type="SUPFAM" id="SSF55073">
    <property type="entry name" value="Nucleotide cyclase"/>
    <property type="match status" value="1"/>
</dbReference>
<dbReference type="AlphaFoldDB" id="A0A6N7S4J3"/>
<dbReference type="InterPro" id="IPR000160">
    <property type="entry name" value="GGDEF_dom"/>
</dbReference>
<evidence type="ECO:0000313" key="4">
    <source>
        <dbReference type="EMBL" id="MSC32256.1"/>
    </source>
</evidence>
<accession>A0A6N7S4J3</accession>
<feature type="transmembrane region" description="Helical" evidence="1">
    <location>
        <begin position="42"/>
        <end position="61"/>
    </location>
</feature>
<gene>
    <name evidence="4" type="ORF">GKD88_03885</name>
    <name evidence="3" type="ORF">GKE08_05155</name>
</gene>
<evidence type="ECO:0000313" key="6">
    <source>
        <dbReference type="Proteomes" id="UP000480929"/>
    </source>
</evidence>
<protein>
    <submittedName>
        <fullName evidence="3">Diguanylate cyclase</fullName>
    </submittedName>
</protein>
<keyword evidence="1" id="KW-1133">Transmembrane helix</keyword>
<dbReference type="SMART" id="SM00267">
    <property type="entry name" value="GGDEF"/>
    <property type="match status" value="1"/>
</dbReference>
<evidence type="ECO:0000256" key="1">
    <source>
        <dbReference type="SAM" id="Phobius"/>
    </source>
</evidence>
<dbReference type="Gene3D" id="3.30.70.270">
    <property type="match status" value="1"/>
</dbReference>
<dbReference type="Proteomes" id="UP000433575">
    <property type="component" value="Unassembled WGS sequence"/>
</dbReference>
<dbReference type="Pfam" id="PF00990">
    <property type="entry name" value="GGDEF"/>
    <property type="match status" value="1"/>
</dbReference>
<feature type="transmembrane region" description="Helical" evidence="1">
    <location>
        <begin position="115"/>
        <end position="135"/>
    </location>
</feature>
<evidence type="ECO:0000259" key="2">
    <source>
        <dbReference type="PROSITE" id="PS50887"/>
    </source>
</evidence>
<dbReference type="InterPro" id="IPR050469">
    <property type="entry name" value="Diguanylate_Cyclase"/>
</dbReference>
<proteinExistence type="predicted"/>
<name>A0A6N7S4J3_9FIRM</name>
<dbReference type="InterPro" id="IPR029787">
    <property type="entry name" value="Nucleotide_cyclase"/>
</dbReference>
<feature type="transmembrane region" description="Helical" evidence="1">
    <location>
        <begin position="155"/>
        <end position="175"/>
    </location>
</feature>
<evidence type="ECO:0000313" key="3">
    <source>
        <dbReference type="EMBL" id="MSA88709.1"/>
    </source>
</evidence>
<dbReference type="RefSeq" id="WP_154238215.1">
    <property type="nucleotide sequence ID" value="NZ_CALJPI010000259.1"/>
</dbReference>
<keyword evidence="6" id="KW-1185">Reference proteome</keyword>
<dbReference type="NCBIfam" id="TIGR00254">
    <property type="entry name" value="GGDEF"/>
    <property type="match status" value="1"/>
</dbReference>
<keyword evidence="1" id="KW-0472">Membrane</keyword>
<dbReference type="EMBL" id="WKPJ01000005">
    <property type="protein sequence ID" value="MSA88709.1"/>
    <property type="molecule type" value="Genomic_DNA"/>
</dbReference>
<dbReference type="EMBL" id="WKPI01000004">
    <property type="protein sequence ID" value="MSC32256.1"/>
    <property type="molecule type" value="Genomic_DNA"/>
</dbReference>
<dbReference type="PANTHER" id="PTHR45138:SF9">
    <property type="entry name" value="DIGUANYLATE CYCLASE DGCM-RELATED"/>
    <property type="match status" value="1"/>
</dbReference>
<dbReference type="InterPro" id="IPR043128">
    <property type="entry name" value="Rev_trsase/Diguanyl_cyclase"/>
</dbReference>
<dbReference type="OrthoDB" id="9807794at2"/>